<name>A0ABT3DAT1_9BACI</name>
<comment type="caution">
    <text evidence="1">The sequence shown here is derived from an EMBL/GenBank/DDBJ whole genome shotgun (WGS) entry which is preliminary data.</text>
</comment>
<dbReference type="RefSeq" id="WP_264141169.1">
    <property type="nucleotide sequence ID" value="NZ_JAOYEY010000011.1"/>
</dbReference>
<keyword evidence="2" id="KW-1185">Reference proteome</keyword>
<evidence type="ECO:0000313" key="2">
    <source>
        <dbReference type="Proteomes" id="UP001526147"/>
    </source>
</evidence>
<sequence length="141" mass="15926">MAKEQTQMSTNDAIMLMFLDLVEQDGIEVDITLSVNGSIVSGTLIGATAYYEGVTEASKNFEDSTMSKIISKKFHDLKEEYAKQKQQEAEKESKEKENSFTFIHLKNAKYVTVQHEIAHTNGTWWRGKIASIDGFSFNSFV</sequence>
<dbReference type="NCBIfam" id="NF041667">
    <property type="entry name" value="GvpU"/>
    <property type="match status" value="1"/>
</dbReference>
<organism evidence="1 2">
    <name type="scientific">Metabacillus halosaccharovorans</name>
    <dbReference type="NCBI Taxonomy" id="930124"/>
    <lineage>
        <taxon>Bacteria</taxon>
        <taxon>Bacillati</taxon>
        <taxon>Bacillota</taxon>
        <taxon>Bacilli</taxon>
        <taxon>Bacillales</taxon>
        <taxon>Bacillaceae</taxon>
        <taxon>Metabacillus</taxon>
    </lineage>
</organism>
<reference evidence="1 2" key="1">
    <citation type="submission" date="2022-10" db="EMBL/GenBank/DDBJ databases">
        <title>Draft genome assembly of moderately radiation resistant bacterium Metabacillus halosaccharovorans.</title>
        <authorList>
            <person name="Pal S."/>
            <person name="Gopinathan A."/>
        </authorList>
    </citation>
    <scope>NUCLEOTIDE SEQUENCE [LARGE SCALE GENOMIC DNA]</scope>
    <source>
        <strain evidence="1 2">VITHBRA001</strain>
    </source>
</reference>
<evidence type="ECO:0008006" key="3">
    <source>
        <dbReference type="Google" id="ProtNLM"/>
    </source>
</evidence>
<dbReference type="Proteomes" id="UP001526147">
    <property type="component" value="Unassembled WGS sequence"/>
</dbReference>
<protein>
    <recommendedName>
        <fullName evidence="3">Gas vesicle protein GvpU</fullName>
    </recommendedName>
</protein>
<accession>A0ABT3DAT1</accession>
<proteinExistence type="predicted"/>
<dbReference type="InterPro" id="IPR049644">
    <property type="entry name" value="GvpU-like"/>
</dbReference>
<evidence type="ECO:0000313" key="1">
    <source>
        <dbReference type="EMBL" id="MCV9884165.1"/>
    </source>
</evidence>
<dbReference type="EMBL" id="JAOYEY010000011">
    <property type="protein sequence ID" value="MCV9884165.1"/>
    <property type="molecule type" value="Genomic_DNA"/>
</dbReference>
<gene>
    <name evidence="1" type="ORF">OIH86_00515</name>
</gene>